<evidence type="ECO:0000256" key="1">
    <source>
        <dbReference type="ARBA" id="ARBA00022908"/>
    </source>
</evidence>
<geneLocation type="plasmid" evidence="7 8">
    <name>unnamed4</name>
</geneLocation>
<evidence type="ECO:0000256" key="2">
    <source>
        <dbReference type="ARBA" id="ARBA00023125"/>
    </source>
</evidence>
<evidence type="ECO:0000256" key="3">
    <source>
        <dbReference type="ARBA" id="ARBA00023172"/>
    </source>
</evidence>
<dbReference type="InterPro" id="IPR025269">
    <property type="entry name" value="SAM-like_dom"/>
</dbReference>
<dbReference type="Gene3D" id="1.10.150.130">
    <property type="match status" value="1"/>
</dbReference>
<evidence type="ECO:0000313" key="7">
    <source>
        <dbReference type="EMBL" id="QCC57027.1"/>
    </source>
</evidence>
<dbReference type="PROSITE" id="PS51898">
    <property type="entry name" value="TYR_RECOMBINASE"/>
    <property type="match status" value="1"/>
</dbReference>
<dbReference type="CDD" id="cd00397">
    <property type="entry name" value="DNA_BRE_C"/>
    <property type="match status" value="1"/>
</dbReference>
<dbReference type="InterPro" id="IPR050090">
    <property type="entry name" value="Tyrosine_recombinase_XerCD"/>
</dbReference>
<dbReference type="PROSITE" id="PS51900">
    <property type="entry name" value="CB"/>
    <property type="match status" value="1"/>
</dbReference>
<dbReference type="PANTHER" id="PTHR30349">
    <property type="entry name" value="PHAGE INTEGRASE-RELATED"/>
    <property type="match status" value="1"/>
</dbReference>
<dbReference type="GO" id="GO:0003677">
    <property type="term" value="F:DNA binding"/>
    <property type="evidence" value="ECO:0007669"/>
    <property type="project" value="UniProtKB-UniRule"/>
</dbReference>
<dbReference type="InterPro" id="IPR011010">
    <property type="entry name" value="DNA_brk_join_enz"/>
</dbReference>
<evidence type="ECO:0000313" key="8">
    <source>
        <dbReference type="Proteomes" id="UP000296822"/>
    </source>
</evidence>
<name>A0A4D6HW36_9EURY</name>
<keyword evidence="7" id="KW-0614">Plasmid</keyword>
<feature type="domain" description="Core-binding (CB)" evidence="6">
    <location>
        <begin position="13"/>
        <end position="107"/>
    </location>
</feature>
<dbReference type="PANTHER" id="PTHR30349:SF41">
    <property type="entry name" value="INTEGRASE_RECOMBINASE PROTEIN MJ0367-RELATED"/>
    <property type="match status" value="1"/>
</dbReference>
<keyword evidence="2 4" id="KW-0238">DNA-binding</keyword>
<evidence type="ECO:0000256" key="4">
    <source>
        <dbReference type="PROSITE-ProRule" id="PRU01248"/>
    </source>
</evidence>
<dbReference type="Gene3D" id="1.10.443.10">
    <property type="entry name" value="Intergrase catalytic core"/>
    <property type="match status" value="1"/>
</dbReference>
<feature type="domain" description="Tyr recombinase" evidence="5">
    <location>
        <begin position="135"/>
        <end position="380"/>
    </location>
</feature>
<organism evidence="7 8">
    <name type="scientific">Natronorubrum bangense</name>
    <dbReference type="NCBI Taxonomy" id="61858"/>
    <lineage>
        <taxon>Archaea</taxon>
        <taxon>Methanobacteriati</taxon>
        <taxon>Methanobacteriota</taxon>
        <taxon>Stenosarchaea group</taxon>
        <taxon>Halobacteria</taxon>
        <taxon>Halobacteriales</taxon>
        <taxon>Natrialbaceae</taxon>
        <taxon>Natronorubrum</taxon>
    </lineage>
</organism>
<protein>
    <submittedName>
        <fullName evidence="7">Site-specific integrase</fullName>
    </submittedName>
</protein>
<dbReference type="EMBL" id="CP031309">
    <property type="protein sequence ID" value="QCC57027.1"/>
    <property type="molecule type" value="Genomic_DNA"/>
</dbReference>
<sequence>MAPSSSGPLSQGDPLEDVLVACLENKGTLSPNYRQNFERVVTDWIGFCERRDVETIGAVTDRTMAGYASYLARRIEAGKSNDVDGGITETTAWTYYDYVSAFLSWAVKWGYIADNPAEKAQARDSMPDRPSSGEYDRQFWQPEQRQAILEYVQQRAASAYQDPVAPKPILHKRLRDRALVAMIAFSGVRGGEVLKDPADSRRTGLQWSDVDLEEGVCWILGKNQNREPAQLPGQVVAPLERWRGAYDPPSDAWPVFPSMHVPTLSRRIRTALGADERDQLVAQHHHWEIALEYGVTPPAITTEGGRSVLKRLSRQAAVPGLALEDGEYLTLHGGRRGVGELLYREVSHEQAQRTLRHADPQTTSEMYSHIETSELAEDNTAVFENE</sequence>
<dbReference type="AlphaFoldDB" id="A0A4D6HW36"/>
<accession>A0A4D6HW36</accession>
<dbReference type="InterPro" id="IPR013762">
    <property type="entry name" value="Integrase-like_cat_sf"/>
</dbReference>
<evidence type="ECO:0000259" key="6">
    <source>
        <dbReference type="PROSITE" id="PS51900"/>
    </source>
</evidence>
<dbReference type="InterPro" id="IPR002104">
    <property type="entry name" value="Integrase_catalytic"/>
</dbReference>
<reference evidence="7 8" key="1">
    <citation type="journal article" date="2019" name="Nat. Commun.">
        <title>A new type of DNA phosphorothioation-based antiviral system in archaea.</title>
        <authorList>
            <person name="Xiong L."/>
            <person name="Liu S."/>
            <person name="Chen S."/>
            <person name="Xiao Y."/>
            <person name="Zhu B."/>
            <person name="Gao Y."/>
            <person name="Zhang Y."/>
            <person name="Chen B."/>
            <person name="Luo J."/>
            <person name="Deng Z."/>
            <person name="Chen X."/>
            <person name="Wang L."/>
            <person name="Chen S."/>
        </authorList>
    </citation>
    <scope>NUCLEOTIDE SEQUENCE [LARGE SCALE GENOMIC DNA]</scope>
    <source>
        <strain evidence="7 8">JCM 10635</strain>
        <plasmid evidence="7 8">unnamed4</plasmid>
    </source>
</reference>
<keyword evidence="3" id="KW-0233">DNA recombination</keyword>
<dbReference type="InterPro" id="IPR044068">
    <property type="entry name" value="CB"/>
</dbReference>
<dbReference type="Proteomes" id="UP000296822">
    <property type="component" value="Plasmid unnamed4"/>
</dbReference>
<dbReference type="InterPro" id="IPR010998">
    <property type="entry name" value="Integrase_recombinase_N"/>
</dbReference>
<dbReference type="KEGG" id="nbg:DV706_21125"/>
<keyword evidence="1" id="KW-0229">DNA integration</keyword>
<proteinExistence type="predicted"/>
<dbReference type="GeneID" id="39853788"/>
<dbReference type="Pfam" id="PF13102">
    <property type="entry name" value="Phage_int_SAM_5"/>
    <property type="match status" value="1"/>
</dbReference>
<dbReference type="SUPFAM" id="SSF56349">
    <property type="entry name" value="DNA breaking-rejoining enzymes"/>
    <property type="match status" value="1"/>
</dbReference>
<dbReference type="GO" id="GO:0015074">
    <property type="term" value="P:DNA integration"/>
    <property type="evidence" value="ECO:0007669"/>
    <property type="project" value="UniProtKB-KW"/>
</dbReference>
<evidence type="ECO:0000259" key="5">
    <source>
        <dbReference type="PROSITE" id="PS51898"/>
    </source>
</evidence>
<dbReference type="RefSeq" id="WP_006065849.1">
    <property type="nucleotide sequence ID" value="NZ_CP031309.1"/>
</dbReference>
<dbReference type="GO" id="GO:0006310">
    <property type="term" value="P:DNA recombination"/>
    <property type="evidence" value="ECO:0007669"/>
    <property type="project" value="UniProtKB-KW"/>
</dbReference>
<gene>
    <name evidence="7" type="ORF">DV706_21125</name>
</gene>